<feature type="domain" description="Major facilitator superfamily (MFS) profile" evidence="6">
    <location>
        <begin position="13"/>
        <end position="452"/>
    </location>
</feature>
<feature type="transmembrane region" description="Helical" evidence="5">
    <location>
        <begin position="230"/>
        <end position="247"/>
    </location>
</feature>
<feature type="transmembrane region" description="Helical" evidence="5">
    <location>
        <begin position="268"/>
        <end position="290"/>
    </location>
</feature>
<dbReference type="SUPFAM" id="SSF103473">
    <property type="entry name" value="MFS general substrate transporter"/>
    <property type="match status" value="1"/>
</dbReference>
<dbReference type="PANTHER" id="PTHR42718">
    <property type="entry name" value="MAJOR FACILITATOR SUPERFAMILY MULTIDRUG TRANSPORTER MFSC"/>
    <property type="match status" value="1"/>
</dbReference>
<evidence type="ECO:0000256" key="5">
    <source>
        <dbReference type="SAM" id="Phobius"/>
    </source>
</evidence>
<dbReference type="InterPro" id="IPR011701">
    <property type="entry name" value="MFS"/>
</dbReference>
<evidence type="ECO:0000256" key="4">
    <source>
        <dbReference type="ARBA" id="ARBA00023136"/>
    </source>
</evidence>
<evidence type="ECO:0000313" key="8">
    <source>
        <dbReference type="Proteomes" id="UP000192713"/>
    </source>
</evidence>
<organism evidence="7 8">
    <name type="scientific">Mycolicibacter kumamotonensis</name>
    <dbReference type="NCBI Taxonomy" id="354243"/>
    <lineage>
        <taxon>Bacteria</taxon>
        <taxon>Bacillati</taxon>
        <taxon>Actinomycetota</taxon>
        <taxon>Actinomycetes</taxon>
        <taxon>Mycobacteriales</taxon>
        <taxon>Mycobacteriaceae</taxon>
        <taxon>Mycolicibacter</taxon>
    </lineage>
</organism>
<dbReference type="EMBL" id="MVHU01000038">
    <property type="protein sequence ID" value="ORA77001.1"/>
    <property type="molecule type" value="Genomic_DNA"/>
</dbReference>
<gene>
    <name evidence="7" type="ORF">BST28_19490</name>
</gene>
<feature type="transmembrane region" description="Helical" evidence="5">
    <location>
        <begin position="360"/>
        <end position="383"/>
    </location>
</feature>
<feature type="transmembrane region" description="Helical" evidence="5">
    <location>
        <begin position="137"/>
        <end position="159"/>
    </location>
</feature>
<dbReference type="Gene3D" id="1.20.1250.20">
    <property type="entry name" value="MFS general substrate transporter like domains"/>
    <property type="match status" value="1"/>
</dbReference>
<comment type="subcellular location">
    <subcellularLocation>
        <location evidence="1">Cell membrane</location>
        <topology evidence="1">Multi-pass membrane protein</topology>
    </subcellularLocation>
</comment>
<evidence type="ECO:0000256" key="1">
    <source>
        <dbReference type="ARBA" id="ARBA00004651"/>
    </source>
</evidence>
<dbReference type="InterPro" id="IPR036259">
    <property type="entry name" value="MFS_trans_sf"/>
</dbReference>
<dbReference type="Gene3D" id="1.20.1720.10">
    <property type="entry name" value="Multidrug resistance protein D"/>
    <property type="match status" value="1"/>
</dbReference>
<feature type="transmembrane region" description="Helical" evidence="5">
    <location>
        <begin position="198"/>
        <end position="218"/>
    </location>
</feature>
<evidence type="ECO:0000256" key="3">
    <source>
        <dbReference type="ARBA" id="ARBA00022989"/>
    </source>
</evidence>
<keyword evidence="2 5" id="KW-0812">Transmembrane</keyword>
<name>A0A1X0DXG4_9MYCO</name>
<dbReference type="InterPro" id="IPR020846">
    <property type="entry name" value="MFS_dom"/>
</dbReference>
<dbReference type="Pfam" id="PF07690">
    <property type="entry name" value="MFS_1"/>
    <property type="match status" value="1"/>
</dbReference>
<dbReference type="Proteomes" id="UP000192713">
    <property type="component" value="Unassembled WGS sequence"/>
</dbReference>
<sequence length="482" mass="48975">MRTLRDSAPTSRAMTVAVLVSMVAFLDSTVINLALPAIERDIGGGLALQQWIVDGYLLTMAAAILPGGSISDVFGRVPVIRFGLLAFGAGSVMAAAAGSPAMLIAARLIQGLGAAFLVPGSLALIDTVFDKARQSEAIGVWTGWTGTAFALGPLLGGMAVDFLGWRWIFVFSAVPVAIGYALTFWLCPTPGRVPGARVDIVGMGLSALGLAATVYALIESQHYGWADPMVVTPSVIGIAALAGFVNGQRHSASPMLPLPLFAFRNFAAANLCTACVYGALVLGSLAIALYTQEIGGYSATATGVATLPIPALSFVFARHVGLVAERVGPRVFLVGGPSLAGIGLLLIHPKAAGFHVLTDLLPGMIVLAAGLVATITPLTSVALASVPAEYGGLASAINNAVSRLAALMSIASMSLIGAGTVSAAGFAHVLTASAALFGLSALCAALWITNPPAGYRPVPCDVAALCRDRPGVQPALTGGPTH</sequence>
<evidence type="ECO:0000259" key="6">
    <source>
        <dbReference type="PROSITE" id="PS50850"/>
    </source>
</evidence>
<feature type="transmembrane region" description="Helical" evidence="5">
    <location>
        <begin position="404"/>
        <end position="423"/>
    </location>
</feature>
<dbReference type="PROSITE" id="PS50850">
    <property type="entry name" value="MFS"/>
    <property type="match status" value="1"/>
</dbReference>
<comment type="caution">
    <text evidence="7">The sequence shown here is derived from an EMBL/GenBank/DDBJ whole genome shotgun (WGS) entry which is preliminary data.</text>
</comment>
<accession>A0A1X0DXG4</accession>
<feature type="transmembrane region" description="Helical" evidence="5">
    <location>
        <begin position="165"/>
        <end position="186"/>
    </location>
</feature>
<protein>
    <submittedName>
        <fullName evidence="7">MFS transporter</fullName>
    </submittedName>
</protein>
<dbReference type="RefSeq" id="WP_083082469.1">
    <property type="nucleotide sequence ID" value="NZ_MVHU01000038.1"/>
</dbReference>
<dbReference type="GO" id="GO:0005886">
    <property type="term" value="C:plasma membrane"/>
    <property type="evidence" value="ECO:0007669"/>
    <property type="project" value="UniProtKB-SubCell"/>
</dbReference>
<feature type="transmembrane region" description="Helical" evidence="5">
    <location>
        <begin position="12"/>
        <end position="35"/>
    </location>
</feature>
<dbReference type="AlphaFoldDB" id="A0A1X0DXG4"/>
<feature type="transmembrane region" description="Helical" evidence="5">
    <location>
        <begin position="104"/>
        <end position="125"/>
    </location>
</feature>
<evidence type="ECO:0000256" key="2">
    <source>
        <dbReference type="ARBA" id="ARBA00022692"/>
    </source>
</evidence>
<reference evidence="7 8" key="1">
    <citation type="submission" date="2017-02" db="EMBL/GenBank/DDBJ databases">
        <title>The new phylogeny of genus Mycobacterium.</title>
        <authorList>
            <person name="Tortoli E."/>
            <person name="Trovato A."/>
            <person name="Cirillo D.M."/>
        </authorList>
    </citation>
    <scope>NUCLEOTIDE SEQUENCE [LARGE SCALE GENOMIC DNA]</scope>
    <source>
        <strain evidence="7 8">DSM 45093</strain>
    </source>
</reference>
<feature type="transmembrane region" description="Helical" evidence="5">
    <location>
        <begin position="47"/>
        <end position="67"/>
    </location>
</feature>
<feature type="transmembrane region" description="Helical" evidence="5">
    <location>
        <begin position="296"/>
        <end position="317"/>
    </location>
</feature>
<dbReference type="PANTHER" id="PTHR42718:SF42">
    <property type="entry name" value="EXPORT PROTEIN"/>
    <property type="match status" value="1"/>
</dbReference>
<dbReference type="CDD" id="cd17321">
    <property type="entry name" value="MFS_MMR_MDR_like"/>
    <property type="match status" value="1"/>
</dbReference>
<feature type="transmembrane region" description="Helical" evidence="5">
    <location>
        <begin position="429"/>
        <end position="448"/>
    </location>
</feature>
<keyword evidence="4 5" id="KW-0472">Membrane</keyword>
<proteinExistence type="predicted"/>
<keyword evidence="3 5" id="KW-1133">Transmembrane helix</keyword>
<feature type="transmembrane region" description="Helical" evidence="5">
    <location>
        <begin position="79"/>
        <end position="98"/>
    </location>
</feature>
<feature type="transmembrane region" description="Helical" evidence="5">
    <location>
        <begin position="329"/>
        <end position="348"/>
    </location>
</feature>
<dbReference type="GO" id="GO:0022857">
    <property type="term" value="F:transmembrane transporter activity"/>
    <property type="evidence" value="ECO:0007669"/>
    <property type="project" value="InterPro"/>
</dbReference>
<evidence type="ECO:0000313" key="7">
    <source>
        <dbReference type="EMBL" id="ORA77001.1"/>
    </source>
</evidence>